<reference evidence="1 2" key="1">
    <citation type="submission" date="2018-06" db="EMBL/GenBank/DDBJ databases">
        <authorList>
            <consortium name="Pathogen Informatics"/>
            <person name="Doyle S."/>
        </authorList>
    </citation>
    <scope>NUCLEOTIDE SEQUENCE [LARGE SCALE GENOMIC DNA]</scope>
    <source>
        <strain evidence="1 2">NCTC10839</strain>
    </source>
</reference>
<gene>
    <name evidence="1" type="ORF">NCTC10839_01015</name>
</gene>
<evidence type="ECO:0000313" key="2">
    <source>
        <dbReference type="Proteomes" id="UP000248808"/>
    </source>
</evidence>
<dbReference type="EMBL" id="LS483458">
    <property type="protein sequence ID" value="SQH97120.1"/>
    <property type="molecule type" value="Genomic_DNA"/>
</dbReference>
<proteinExistence type="predicted"/>
<dbReference type="KEGG" id="hhz:NCTC10839_01015"/>
<organism evidence="1 2">
    <name type="scientific">Haemophilus haemolyticus</name>
    <dbReference type="NCBI Taxonomy" id="726"/>
    <lineage>
        <taxon>Bacteria</taxon>
        <taxon>Pseudomonadati</taxon>
        <taxon>Pseudomonadota</taxon>
        <taxon>Gammaproteobacteria</taxon>
        <taxon>Pasteurellales</taxon>
        <taxon>Pasteurellaceae</taxon>
        <taxon>Haemophilus</taxon>
    </lineage>
</organism>
<sequence length="83" mass="9595">MSFDFDISRHCNASMQSQSLWNRAMSFDNMSQTIERGYRKSQSLWNRAMSFDKKWLSNTIQIKSLNPFGTGQCLSTFTGLQSI</sequence>
<dbReference type="AlphaFoldDB" id="A0A2X4RKV3"/>
<accession>A0A2X4RKV3</accession>
<name>A0A2X4RKV3_HAEHA</name>
<protein>
    <submittedName>
        <fullName evidence="1">Uncharacterized protein</fullName>
    </submittedName>
</protein>
<evidence type="ECO:0000313" key="1">
    <source>
        <dbReference type="EMBL" id="SQH97120.1"/>
    </source>
</evidence>
<dbReference type="Proteomes" id="UP000248808">
    <property type="component" value="Chromosome 1"/>
</dbReference>